<reference evidence="1 2" key="1">
    <citation type="submission" date="2019-05" db="EMBL/GenBank/DDBJ databases">
        <title>Another draft genome of Portunus trituberculatus and its Hox gene families provides insights of decapod evolution.</title>
        <authorList>
            <person name="Jeong J.-H."/>
            <person name="Song I."/>
            <person name="Kim S."/>
            <person name="Choi T."/>
            <person name="Kim D."/>
            <person name="Ryu S."/>
            <person name="Kim W."/>
        </authorList>
    </citation>
    <scope>NUCLEOTIDE SEQUENCE [LARGE SCALE GENOMIC DNA]</scope>
    <source>
        <tissue evidence="1">Muscle</tissue>
    </source>
</reference>
<accession>A0A5B7CRY7</accession>
<dbReference type="AlphaFoldDB" id="A0A5B7CRY7"/>
<protein>
    <submittedName>
        <fullName evidence="1">Uncharacterized protein</fullName>
    </submittedName>
</protein>
<evidence type="ECO:0000313" key="2">
    <source>
        <dbReference type="Proteomes" id="UP000324222"/>
    </source>
</evidence>
<comment type="caution">
    <text evidence="1">The sequence shown here is derived from an EMBL/GenBank/DDBJ whole genome shotgun (WGS) entry which is preliminary data.</text>
</comment>
<organism evidence="1 2">
    <name type="scientific">Portunus trituberculatus</name>
    <name type="common">Swimming crab</name>
    <name type="synonym">Neptunus trituberculatus</name>
    <dbReference type="NCBI Taxonomy" id="210409"/>
    <lineage>
        <taxon>Eukaryota</taxon>
        <taxon>Metazoa</taxon>
        <taxon>Ecdysozoa</taxon>
        <taxon>Arthropoda</taxon>
        <taxon>Crustacea</taxon>
        <taxon>Multicrustacea</taxon>
        <taxon>Malacostraca</taxon>
        <taxon>Eumalacostraca</taxon>
        <taxon>Eucarida</taxon>
        <taxon>Decapoda</taxon>
        <taxon>Pleocyemata</taxon>
        <taxon>Brachyura</taxon>
        <taxon>Eubrachyura</taxon>
        <taxon>Portunoidea</taxon>
        <taxon>Portunidae</taxon>
        <taxon>Portuninae</taxon>
        <taxon>Portunus</taxon>
    </lineage>
</organism>
<sequence length="67" mass="7110">MMECLVSCCAPFNTNSAEGITYPAGSPLTPCLADAAAAALVGELQERLVKSNQDRSQPPILKRFLLS</sequence>
<proteinExistence type="predicted"/>
<dbReference type="Proteomes" id="UP000324222">
    <property type="component" value="Unassembled WGS sequence"/>
</dbReference>
<evidence type="ECO:0000313" key="1">
    <source>
        <dbReference type="EMBL" id="MPC12492.1"/>
    </source>
</evidence>
<keyword evidence="2" id="KW-1185">Reference proteome</keyword>
<gene>
    <name evidence="1" type="ORF">E2C01_005191</name>
</gene>
<dbReference type="EMBL" id="VSRR010000219">
    <property type="protein sequence ID" value="MPC12492.1"/>
    <property type="molecule type" value="Genomic_DNA"/>
</dbReference>
<name>A0A5B7CRY7_PORTR</name>